<proteinExistence type="predicted"/>
<name>A0A835AR78_9POAL</name>
<dbReference type="EMBL" id="JACEFO010002384">
    <property type="protein sequence ID" value="KAF8662012.1"/>
    <property type="molecule type" value="Genomic_DNA"/>
</dbReference>
<dbReference type="Proteomes" id="UP000636709">
    <property type="component" value="Unassembled WGS sequence"/>
</dbReference>
<organism evidence="1 2">
    <name type="scientific">Digitaria exilis</name>
    <dbReference type="NCBI Taxonomy" id="1010633"/>
    <lineage>
        <taxon>Eukaryota</taxon>
        <taxon>Viridiplantae</taxon>
        <taxon>Streptophyta</taxon>
        <taxon>Embryophyta</taxon>
        <taxon>Tracheophyta</taxon>
        <taxon>Spermatophyta</taxon>
        <taxon>Magnoliopsida</taxon>
        <taxon>Liliopsida</taxon>
        <taxon>Poales</taxon>
        <taxon>Poaceae</taxon>
        <taxon>PACMAD clade</taxon>
        <taxon>Panicoideae</taxon>
        <taxon>Panicodae</taxon>
        <taxon>Paniceae</taxon>
        <taxon>Anthephorinae</taxon>
        <taxon>Digitaria</taxon>
    </lineage>
</organism>
<evidence type="ECO:0000313" key="1">
    <source>
        <dbReference type="EMBL" id="KAF8662012.1"/>
    </source>
</evidence>
<protein>
    <submittedName>
        <fullName evidence="1">Uncharacterized protein</fullName>
    </submittedName>
</protein>
<keyword evidence="2" id="KW-1185">Reference proteome</keyword>
<dbReference type="AlphaFoldDB" id="A0A835AR78"/>
<comment type="caution">
    <text evidence="1">The sequence shown here is derived from an EMBL/GenBank/DDBJ whole genome shotgun (WGS) entry which is preliminary data.</text>
</comment>
<reference evidence="1" key="1">
    <citation type="submission" date="2020-07" db="EMBL/GenBank/DDBJ databases">
        <title>Genome sequence and genetic diversity analysis of an under-domesticated orphan crop, white fonio (Digitaria exilis).</title>
        <authorList>
            <person name="Bennetzen J.L."/>
            <person name="Chen S."/>
            <person name="Ma X."/>
            <person name="Wang X."/>
            <person name="Yssel A.E.J."/>
            <person name="Chaluvadi S.R."/>
            <person name="Johnson M."/>
            <person name="Gangashetty P."/>
            <person name="Hamidou F."/>
            <person name="Sanogo M.D."/>
            <person name="Zwaenepoel A."/>
            <person name="Wallace J."/>
            <person name="Van De Peer Y."/>
            <person name="Van Deynze A."/>
        </authorList>
    </citation>
    <scope>NUCLEOTIDE SEQUENCE</scope>
    <source>
        <tissue evidence="1">Leaves</tissue>
    </source>
</reference>
<accession>A0A835AR78</accession>
<gene>
    <name evidence="1" type="ORF">HU200_056569</name>
</gene>
<sequence length="171" mass="18519">MATSSNQSENQEPSTDSMVTPLNQSTLLRVLRQLLGGNQGPIFPEIWDSFVLQNRANQLVPDARRLLSVSFLRSSFLTRFCSTLPQQLSCSTTMAALYLLPAAPPLPAENRSASVVCILLIMVLARGASCRRSPSNIYGGVKVSAKKVAALAEIVRFSTKRAGEVVAQLIL</sequence>
<evidence type="ECO:0000313" key="2">
    <source>
        <dbReference type="Proteomes" id="UP000636709"/>
    </source>
</evidence>